<dbReference type="PANTHER" id="PTHR43328">
    <property type="entry name" value="ACETYLTRANSFERASE-RELATED"/>
    <property type="match status" value="1"/>
</dbReference>
<dbReference type="InterPro" id="IPR016181">
    <property type="entry name" value="Acyl_CoA_acyltransferase"/>
</dbReference>
<proteinExistence type="predicted"/>
<evidence type="ECO:0000313" key="2">
    <source>
        <dbReference type="EMBL" id="KAG0002707.1"/>
    </source>
</evidence>
<reference evidence="2" key="1">
    <citation type="journal article" date="2020" name="Fungal Divers.">
        <title>Resolving the Mortierellaceae phylogeny through synthesis of multi-gene phylogenetics and phylogenomics.</title>
        <authorList>
            <person name="Vandepol N."/>
            <person name="Liber J."/>
            <person name="Desiro A."/>
            <person name="Na H."/>
            <person name="Kennedy M."/>
            <person name="Barry K."/>
            <person name="Grigoriev I.V."/>
            <person name="Miller A.N."/>
            <person name="O'Donnell K."/>
            <person name="Stajich J.E."/>
            <person name="Bonito G."/>
        </authorList>
    </citation>
    <scope>NUCLEOTIDE SEQUENCE</scope>
    <source>
        <strain evidence="2">MES-2147</strain>
    </source>
</reference>
<evidence type="ECO:0000259" key="1">
    <source>
        <dbReference type="PROSITE" id="PS51186"/>
    </source>
</evidence>
<dbReference type="PANTHER" id="PTHR43328:SF1">
    <property type="entry name" value="N-ACETYLTRANSFERASE DOMAIN-CONTAINING PROTEIN"/>
    <property type="match status" value="1"/>
</dbReference>
<feature type="domain" description="N-acetyltransferase" evidence="1">
    <location>
        <begin position="39"/>
        <end position="211"/>
    </location>
</feature>
<protein>
    <recommendedName>
        <fullName evidence="1">N-acetyltransferase domain-containing protein</fullName>
    </recommendedName>
</protein>
<dbReference type="PROSITE" id="PS51186">
    <property type="entry name" value="GNAT"/>
    <property type="match status" value="1"/>
</dbReference>
<dbReference type="SUPFAM" id="SSF55729">
    <property type="entry name" value="Acyl-CoA N-acyltransferases (Nat)"/>
    <property type="match status" value="1"/>
</dbReference>
<accession>A0A9P6MJ78</accession>
<dbReference type="OrthoDB" id="630895at2759"/>
<name>A0A9P6MJ78_9FUNG</name>
<dbReference type="Pfam" id="PF13302">
    <property type="entry name" value="Acetyltransf_3"/>
    <property type="match status" value="1"/>
</dbReference>
<gene>
    <name evidence="2" type="ORF">BGZ65_002395</name>
</gene>
<evidence type="ECO:0000313" key="3">
    <source>
        <dbReference type="Proteomes" id="UP000749646"/>
    </source>
</evidence>
<dbReference type="EMBL" id="JAAAHW010000415">
    <property type="protein sequence ID" value="KAG0002707.1"/>
    <property type="molecule type" value="Genomic_DNA"/>
</dbReference>
<keyword evidence="3" id="KW-1185">Reference proteome</keyword>
<dbReference type="Gene3D" id="3.40.630.30">
    <property type="match status" value="1"/>
</dbReference>
<dbReference type="Proteomes" id="UP000749646">
    <property type="component" value="Unassembled WGS sequence"/>
</dbReference>
<organism evidence="2 3">
    <name type="scientific">Modicella reniformis</name>
    <dbReference type="NCBI Taxonomy" id="1440133"/>
    <lineage>
        <taxon>Eukaryota</taxon>
        <taxon>Fungi</taxon>
        <taxon>Fungi incertae sedis</taxon>
        <taxon>Mucoromycota</taxon>
        <taxon>Mortierellomycotina</taxon>
        <taxon>Mortierellomycetes</taxon>
        <taxon>Mortierellales</taxon>
        <taxon>Mortierellaceae</taxon>
        <taxon>Modicella</taxon>
    </lineage>
</organism>
<dbReference type="GO" id="GO:0016747">
    <property type="term" value="F:acyltransferase activity, transferring groups other than amino-acyl groups"/>
    <property type="evidence" value="ECO:0007669"/>
    <property type="project" value="InterPro"/>
</dbReference>
<dbReference type="AlphaFoldDB" id="A0A9P6MJ78"/>
<comment type="caution">
    <text evidence="2">The sequence shown here is derived from an EMBL/GenBank/DDBJ whole genome shotgun (WGS) entry which is preliminary data.</text>
</comment>
<sequence>MSDATHHPQETKDQRSPEEIERLTKLHDSFKPIWLTETIQLDPLLPSDKDALLEYLNNPQVHQWLVGPPNPYKPEDADLWIKSRVDRMTKDGTPLNFVFRDMTRGGKAIGSVGVSDESDDNLEGDDTGYWLAPEYRGQGLMAKALKMMLRKISIDQVGKRKFNGHAFEGNWASRRTMEKAGFVFQPDIQKIVFKDGKEIKIWTLRLYLTEEDIANLEIIPEATPLPSLVRRN</sequence>
<dbReference type="InterPro" id="IPR000182">
    <property type="entry name" value="GNAT_dom"/>
</dbReference>